<evidence type="ECO:0000313" key="2">
    <source>
        <dbReference type="EMBL" id="KAF0722713.1"/>
    </source>
</evidence>
<keyword evidence="3" id="KW-1185">Reference proteome</keyword>
<dbReference type="Proteomes" id="UP000481153">
    <property type="component" value="Unassembled WGS sequence"/>
</dbReference>
<dbReference type="InterPro" id="IPR001128">
    <property type="entry name" value="Cyt_P450"/>
</dbReference>
<gene>
    <name evidence="2" type="ORF">Ae201684_018193</name>
</gene>
<keyword evidence="1" id="KW-1133">Transmembrane helix</keyword>
<dbReference type="InterPro" id="IPR036396">
    <property type="entry name" value="Cyt_P450_sf"/>
</dbReference>
<dbReference type="GO" id="GO:0033781">
    <property type="term" value="F:cholesterol 24-hydroxylase activity"/>
    <property type="evidence" value="ECO:0007669"/>
    <property type="project" value="InterPro"/>
</dbReference>
<dbReference type="PANTHER" id="PTHR24293:SF0">
    <property type="entry name" value="CYP46A1 PROTEIN-RELATED"/>
    <property type="match status" value="1"/>
</dbReference>
<comment type="caution">
    <text evidence="2">The sequence shown here is derived from an EMBL/GenBank/DDBJ whole genome shotgun (WGS) entry which is preliminary data.</text>
</comment>
<dbReference type="SUPFAM" id="SSF48264">
    <property type="entry name" value="Cytochrome P450"/>
    <property type="match status" value="1"/>
</dbReference>
<name>A0A6G0W873_9STRA</name>
<dbReference type="Pfam" id="PF00067">
    <property type="entry name" value="p450"/>
    <property type="match status" value="1"/>
</dbReference>
<sequence length="203" mass="22967">MDFIELSATYPVATAVSLLLVAGAGLMLYLFVIEPATSPLNALPGPPSTHWLYGSLKEILDTKWSEGHYPEPLLSWVKKYGGAVHYRATLEHRVLLTDPEAIKHVLTVKSDNYPRANSTRHRIRIFLGGDGLLSTEGETHHHHRKMLMPHFGFSKVREFVDIFALNARQLSYHLKQVADQGVAVDIARFLHQDDSGRDRRRCF</sequence>
<reference evidence="2 3" key="1">
    <citation type="submission" date="2019-07" db="EMBL/GenBank/DDBJ databases">
        <title>Genomics analysis of Aphanomyces spp. identifies a new class of oomycete effector associated with host adaptation.</title>
        <authorList>
            <person name="Gaulin E."/>
        </authorList>
    </citation>
    <scope>NUCLEOTIDE SEQUENCE [LARGE SCALE GENOMIC DNA]</scope>
    <source>
        <strain evidence="2 3">ATCC 201684</strain>
    </source>
</reference>
<evidence type="ECO:0008006" key="4">
    <source>
        <dbReference type="Google" id="ProtNLM"/>
    </source>
</evidence>
<dbReference type="PANTHER" id="PTHR24293">
    <property type="entry name" value="CYTOCHROME P450 FAMILY 46 SUBFAMILY A"/>
    <property type="match status" value="1"/>
</dbReference>
<accession>A0A6G0W873</accession>
<protein>
    <recommendedName>
        <fullName evidence="4">Cytochrome P450</fullName>
    </recommendedName>
</protein>
<keyword evidence="1" id="KW-0812">Transmembrane</keyword>
<dbReference type="EMBL" id="VJMJ01000326">
    <property type="protein sequence ID" value="KAF0722713.1"/>
    <property type="molecule type" value="Genomic_DNA"/>
</dbReference>
<evidence type="ECO:0000313" key="3">
    <source>
        <dbReference type="Proteomes" id="UP000481153"/>
    </source>
</evidence>
<proteinExistence type="predicted"/>
<evidence type="ECO:0000256" key="1">
    <source>
        <dbReference type="SAM" id="Phobius"/>
    </source>
</evidence>
<dbReference type="GO" id="GO:0020037">
    <property type="term" value="F:heme binding"/>
    <property type="evidence" value="ECO:0007669"/>
    <property type="project" value="InterPro"/>
</dbReference>
<dbReference type="InterPro" id="IPR039983">
    <property type="entry name" value="CYP46A1"/>
</dbReference>
<feature type="transmembrane region" description="Helical" evidence="1">
    <location>
        <begin position="12"/>
        <end position="32"/>
    </location>
</feature>
<dbReference type="GO" id="GO:0006707">
    <property type="term" value="P:cholesterol catabolic process"/>
    <property type="evidence" value="ECO:0007669"/>
    <property type="project" value="InterPro"/>
</dbReference>
<dbReference type="VEuPathDB" id="FungiDB:AeMF1_005900"/>
<keyword evidence="1" id="KW-0472">Membrane</keyword>
<organism evidence="2 3">
    <name type="scientific">Aphanomyces euteiches</name>
    <dbReference type="NCBI Taxonomy" id="100861"/>
    <lineage>
        <taxon>Eukaryota</taxon>
        <taxon>Sar</taxon>
        <taxon>Stramenopiles</taxon>
        <taxon>Oomycota</taxon>
        <taxon>Saprolegniomycetes</taxon>
        <taxon>Saprolegniales</taxon>
        <taxon>Verrucalvaceae</taxon>
        <taxon>Aphanomyces</taxon>
    </lineage>
</organism>
<dbReference type="GO" id="GO:0005506">
    <property type="term" value="F:iron ion binding"/>
    <property type="evidence" value="ECO:0007669"/>
    <property type="project" value="InterPro"/>
</dbReference>
<dbReference type="AlphaFoldDB" id="A0A6G0W873"/>
<dbReference type="Gene3D" id="1.10.630.10">
    <property type="entry name" value="Cytochrome P450"/>
    <property type="match status" value="1"/>
</dbReference>